<dbReference type="SMART" id="SM00339">
    <property type="entry name" value="FH"/>
    <property type="match status" value="1"/>
</dbReference>
<protein>
    <submittedName>
        <fullName evidence="10">Forkhead box N1</fullName>
    </submittedName>
</protein>
<dbReference type="InterPro" id="IPR036390">
    <property type="entry name" value="WH_DNA-bd_sf"/>
</dbReference>
<keyword evidence="3" id="KW-0805">Transcription regulation</keyword>
<reference evidence="10" key="1">
    <citation type="submission" date="2025-08" db="UniProtKB">
        <authorList>
            <consortium name="Ensembl"/>
        </authorList>
    </citation>
    <scope>IDENTIFICATION</scope>
</reference>
<dbReference type="Gene3D" id="1.10.10.10">
    <property type="entry name" value="Winged helix-like DNA-binding domain superfamily/Winged helix DNA-binding domain"/>
    <property type="match status" value="1"/>
</dbReference>
<dbReference type="InterPro" id="IPR047401">
    <property type="entry name" value="FH_FOXN1"/>
</dbReference>
<evidence type="ECO:0000313" key="10">
    <source>
        <dbReference type="Ensembl" id="ENSAPOP00000008208.1"/>
    </source>
</evidence>
<dbReference type="PANTHER" id="PTHR46721">
    <property type="entry name" value="FORKHEAD BOX PROTEIN N1"/>
    <property type="match status" value="1"/>
</dbReference>
<dbReference type="GO" id="GO:0048538">
    <property type="term" value="P:thymus development"/>
    <property type="evidence" value="ECO:0007669"/>
    <property type="project" value="Ensembl"/>
</dbReference>
<evidence type="ECO:0000256" key="4">
    <source>
        <dbReference type="ARBA" id="ARBA00023125"/>
    </source>
</evidence>
<sequence>MVICICNYVMTITPQANKENDVLSTQQESNTFSLRTTAANRRHSADGATSSGSGSAPGRGPVDSDRFHPYRRQFSEGAVAAAGCVQQCSPPYSRLQEVCSPEACLHSDEVPTSWEQYNVNIQVSRPIMHSGANGKCLLHRCSILIFMALKNSKTGSLPVSEIYSFMTEHFPYFKTAPDGWKNSVRHNLSLNKCFEKVENKNGSTSRKGCLWALNPAKVEKMQEELHKWRRKDPVTVRRSMARPEELDRLLGERPDKLRSLPSYTTCQPFRRSQYPHIQPQQPCYLPPPDAHPNSSFALYSPCGQQSATANLNSPMAGKMPPLYNGTLQAEYSVGPRSMQDLLLEGEASYDVDTLNPSLTDLQLQGKTVKQGQNDKKLK</sequence>
<dbReference type="InterPro" id="IPR001766">
    <property type="entry name" value="Fork_head_dom"/>
</dbReference>
<evidence type="ECO:0000256" key="7">
    <source>
        <dbReference type="PROSITE-ProRule" id="PRU00089"/>
    </source>
</evidence>
<dbReference type="GO" id="GO:0005634">
    <property type="term" value="C:nucleus"/>
    <property type="evidence" value="ECO:0007669"/>
    <property type="project" value="UniProtKB-SubCell"/>
</dbReference>
<dbReference type="GeneTree" id="ENSGT00940000158029"/>
<dbReference type="Proteomes" id="UP000257200">
    <property type="component" value="Unplaced"/>
</dbReference>
<feature type="domain" description="Fork-head" evidence="9">
    <location>
        <begin position="144"/>
        <end position="232"/>
    </location>
</feature>
<accession>A0A3Q1EVH2</accession>
<dbReference type="PROSITE" id="PS50039">
    <property type="entry name" value="FORK_HEAD_3"/>
    <property type="match status" value="1"/>
</dbReference>
<dbReference type="PANTHER" id="PTHR46721:SF3">
    <property type="entry name" value="FORKHEAD BOX N1"/>
    <property type="match status" value="1"/>
</dbReference>
<keyword evidence="11" id="KW-1185">Reference proteome</keyword>
<evidence type="ECO:0000256" key="6">
    <source>
        <dbReference type="ARBA" id="ARBA00023242"/>
    </source>
</evidence>
<dbReference type="InterPro" id="IPR049624">
    <property type="entry name" value="FOXN1_4"/>
</dbReference>
<evidence type="ECO:0000259" key="9">
    <source>
        <dbReference type="PROSITE" id="PS50039"/>
    </source>
</evidence>
<feature type="region of interest" description="Disordered" evidence="8">
    <location>
        <begin position="35"/>
        <end position="67"/>
    </location>
</feature>
<name>A0A3Q1EVH2_9TELE</name>
<evidence type="ECO:0000256" key="3">
    <source>
        <dbReference type="ARBA" id="ARBA00023015"/>
    </source>
</evidence>
<dbReference type="Ensembl" id="ENSAPOT00000003642.1">
    <property type="protein sequence ID" value="ENSAPOP00000008208.1"/>
    <property type="gene ID" value="ENSAPOG00000010313.1"/>
</dbReference>
<keyword evidence="4 7" id="KW-0238">DNA-binding</keyword>
<dbReference type="GO" id="GO:0000981">
    <property type="term" value="F:DNA-binding transcription factor activity, RNA polymerase II-specific"/>
    <property type="evidence" value="ECO:0007669"/>
    <property type="project" value="TreeGrafter"/>
</dbReference>
<dbReference type="AlphaFoldDB" id="A0A3Q1EVH2"/>
<comment type="subcellular location">
    <subcellularLocation>
        <location evidence="1 7">Nucleus</location>
    </subcellularLocation>
</comment>
<dbReference type="PROSITE" id="PS00658">
    <property type="entry name" value="FORK_HEAD_2"/>
    <property type="match status" value="1"/>
</dbReference>
<keyword evidence="6 7" id="KW-0539">Nucleus</keyword>
<dbReference type="CDD" id="cd20056">
    <property type="entry name" value="FH_FOXN1"/>
    <property type="match status" value="1"/>
</dbReference>
<dbReference type="STRING" id="80966.ENSAPOP00000008208"/>
<dbReference type="PRINTS" id="PR00053">
    <property type="entry name" value="FORKHEAD"/>
</dbReference>
<dbReference type="GO" id="GO:0002250">
    <property type="term" value="P:adaptive immune response"/>
    <property type="evidence" value="ECO:0007669"/>
    <property type="project" value="Ensembl"/>
</dbReference>
<evidence type="ECO:0000256" key="2">
    <source>
        <dbReference type="ARBA" id="ARBA00022473"/>
    </source>
</evidence>
<feature type="compositionally biased region" description="Low complexity" evidence="8">
    <location>
        <begin position="46"/>
        <end position="60"/>
    </location>
</feature>
<keyword evidence="2" id="KW-0217">Developmental protein</keyword>
<dbReference type="Pfam" id="PF00250">
    <property type="entry name" value="Forkhead"/>
    <property type="match status" value="1"/>
</dbReference>
<reference evidence="10" key="2">
    <citation type="submission" date="2025-09" db="UniProtKB">
        <authorList>
            <consortium name="Ensembl"/>
        </authorList>
    </citation>
    <scope>IDENTIFICATION</scope>
</reference>
<dbReference type="GO" id="GO:0000976">
    <property type="term" value="F:transcription cis-regulatory region binding"/>
    <property type="evidence" value="ECO:0007669"/>
    <property type="project" value="Ensembl"/>
</dbReference>
<dbReference type="SUPFAM" id="SSF46785">
    <property type="entry name" value="Winged helix' DNA-binding domain"/>
    <property type="match status" value="1"/>
</dbReference>
<evidence type="ECO:0000313" key="11">
    <source>
        <dbReference type="Proteomes" id="UP000257200"/>
    </source>
</evidence>
<proteinExistence type="predicted"/>
<keyword evidence="5" id="KW-0804">Transcription</keyword>
<dbReference type="FunFam" id="1.10.10.10:FF:000122">
    <property type="entry name" value="Forkhead box protein N1"/>
    <property type="match status" value="1"/>
</dbReference>
<dbReference type="InParanoid" id="A0A3Q1EVH2"/>
<organism evidence="10 11">
    <name type="scientific">Acanthochromis polyacanthus</name>
    <name type="common">spiny chromis</name>
    <dbReference type="NCBI Taxonomy" id="80966"/>
    <lineage>
        <taxon>Eukaryota</taxon>
        <taxon>Metazoa</taxon>
        <taxon>Chordata</taxon>
        <taxon>Craniata</taxon>
        <taxon>Vertebrata</taxon>
        <taxon>Euteleostomi</taxon>
        <taxon>Actinopterygii</taxon>
        <taxon>Neopterygii</taxon>
        <taxon>Teleostei</taxon>
        <taxon>Neoteleostei</taxon>
        <taxon>Acanthomorphata</taxon>
        <taxon>Ovalentaria</taxon>
        <taxon>Pomacentridae</taxon>
        <taxon>Acanthochromis</taxon>
    </lineage>
</organism>
<feature type="DNA-binding region" description="Fork-head" evidence="7">
    <location>
        <begin position="144"/>
        <end position="232"/>
    </location>
</feature>
<dbReference type="InterPro" id="IPR036388">
    <property type="entry name" value="WH-like_DNA-bd_sf"/>
</dbReference>
<evidence type="ECO:0000256" key="1">
    <source>
        <dbReference type="ARBA" id="ARBA00004123"/>
    </source>
</evidence>
<evidence type="ECO:0000256" key="5">
    <source>
        <dbReference type="ARBA" id="ARBA00023163"/>
    </source>
</evidence>
<evidence type="ECO:0000256" key="8">
    <source>
        <dbReference type="SAM" id="MobiDB-lite"/>
    </source>
</evidence>
<dbReference type="InterPro" id="IPR030456">
    <property type="entry name" value="TF_fork_head_CS_2"/>
</dbReference>
<dbReference type="FunCoup" id="A0A3Q1EVH2">
    <property type="interactions" value="1065"/>
</dbReference>